<evidence type="ECO:0008006" key="3">
    <source>
        <dbReference type="Google" id="ProtNLM"/>
    </source>
</evidence>
<protein>
    <recommendedName>
        <fullName evidence="3">HAT C-terminal dimerisation domain-containing protein</fullName>
    </recommendedName>
</protein>
<reference evidence="1" key="1">
    <citation type="journal article" date="2019" name="Environ. Microbiol.">
        <title>Fungal ecological strategies reflected in gene transcription - a case study of two litter decomposers.</title>
        <authorList>
            <person name="Barbi F."/>
            <person name="Kohler A."/>
            <person name="Barry K."/>
            <person name="Baskaran P."/>
            <person name="Daum C."/>
            <person name="Fauchery L."/>
            <person name="Ihrmark K."/>
            <person name="Kuo A."/>
            <person name="LaButti K."/>
            <person name="Lipzen A."/>
            <person name="Morin E."/>
            <person name="Grigoriev I.V."/>
            <person name="Henrissat B."/>
            <person name="Lindahl B."/>
            <person name="Martin F."/>
        </authorList>
    </citation>
    <scope>NUCLEOTIDE SEQUENCE</scope>
    <source>
        <strain evidence="1">JB14</strain>
    </source>
</reference>
<feature type="non-terminal residue" evidence="1">
    <location>
        <position position="51"/>
    </location>
</feature>
<dbReference type="EMBL" id="ML769719">
    <property type="protein sequence ID" value="KAE9388942.1"/>
    <property type="molecule type" value="Genomic_DNA"/>
</dbReference>
<dbReference type="AlphaFoldDB" id="A0A6A4GT18"/>
<organism evidence="1 2">
    <name type="scientific">Gymnopus androsaceus JB14</name>
    <dbReference type="NCBI Taxonomy" id="1447944"/>
    <lineage>
        <taxon>Eukaryota</taxon>
        <taxon>Fungi</taxon>
        <taxon>Dikarya</taxon>
        <taxon>Basidiomycota</taxon>
        <taxon>Agaricomycotina</taxon>
        <taxon>Agaricomycetes</taxon>
        <taxon>Agaricomycetidae</taxon>
        <taxon>Agaricales</taxon>
        <taxon>Marasmiineae</taxon>
        <taxon>Omphalotaceae</taxon>
        <taxon>Gymnopus</taxon>
    </lineage>
</organism>
<evidence type="ECO:0000313" key="2">
    <source>
        <dbReference type="Proteomes" id="UP000799118"/>
    </source>
</evidence>
<gene>
    <name evidence="1" type="ORF">BT96DRAFT_762506</name>
</gene>
<name>A0A6A4GT18_9AGAR</name>
<sequence>KQFFAIPVERVFSKSHHICIDLWSSLKSETIRQALLSKVWIHAGLFEVNEP</sequence>
<dbReference type="Proteomes" id="UP000799118">
    <property type="component" value="Unassembled WGS sequence"/>
</dbReference>
<accession>A0A6A4GT18</accession>
<keyword evidence="2" id="KW-1185">Reference proteome</keyword>
<proteinExistence type="predicted"/>
<dbReference type="OrthoDB" id="3264316at2759"/>
<feature type="non-terminal residue" evidence="1">
    <location>
        <position position="1"/>
    </location>
</feature>
<evidence type="ECO:0000313" key="1">
    <source>
        <dbReference type="EMBL" id="KAE9388942.1"/>
    </source>
</evidence>